<dbReference type="EMBL" id="MNPJ01000020">
    <property type="protein sequence ID" value="OQS54384.1"/>
    <property type="molecule type" value="Genomic_DNA"/>
</dbReference>
<gene>
    <name evidence="1" type="ORF">EHP00_1076</name>
</gene>
<name>A0A1W0E569_9MICR</name>
<dbReference type="VEuPathDB" id="MicrosporidiaDB:EHP00_1076"/>
<comment type="caution">
    <text evidence="1">The sequence shown here is derived from an EMBL/GenBank/DDBJ whole genome shotgun (WGS) entry which is preliminary data.</text>
</comment>
<proteinExistence type="predicted"/>
<dbReference type="Proteomes" id="UP000192758">
    <property type="component" value="Unassembled WGS sequence"/>
</dbReference>
<dbReference type="AlphaFoldDB" id="A0A1W0E569"/>
<sequence length="323" mass="37747">MLIFFYFYNFLVNSASISTPKTSANENSPCSSAENVQEFLSFLDEDVLTNNRGNSKKICETHNISMDKQTLKRDGVVLTFSIFDTDKMQMSALADFVKKYFTAEHADLLDNTRNMLDLVDEMLKIFGNGEIPQNLEEGRQEYNSWLGKNDLALLKVKEKTFQHLFHVRYDPKWYKGPDNLFWQFLGKKQNLLNSILKYNNLELSLKVLRSLKGLKQKFGYFYGCFVILKKYLKSKMEPCENSVDFNDFEGKITKCNCISCSEYKPLIAYLLHLQGIFDTVITLHPLEQTYSNIKYYYENQDIFKKDVEKSIENLKDFKKLISD</sequence>
<protein>
    <submittedName>
        <fullName evidence="1">Uncharacterized protein</fullName>
    </submittedName>
</protein>
<organism evidence="1 2">
    <name type="scientific">Ecytonucleospora hepatopenaei</name>
    <dbReference type="NCBI Taxonomy" id="646526"/>
    <lineage>
        <taxon>Eukaryota</taxon>
        <taxon>Fungi</taxon>
        <taxon>Fungi incertae sedis</taxon>
        <taxon>Microsporidia</taxon>
        <taxon>Enterocytozoonidae</taxon>
        <taxon>Ecytonucleospora</taxon>
    </lineage>
</organism>
<reference evidence="1 2" key="1">
    <citation type="journal article" date="2017" name="Environ. Microbiol.">
        <title>Decay of the glycolytic pathway and adaptation to intranuclear parasitism within Enterocytozoonidae microsporidia.</title>
        <authorList>
            <person name="Wiredu Boakye D."/>
            <person name="Jaroenlak P."/>
            <person name="Prachumwat A."/>
            <person name="Williams T.A."/>
            <person name="Bateman K.S."/>
            <person name="Itsathitphaisarn O."/>
            <person name="Sritunyalucksana K."/>
            <person name="Paszkiewicz K.H."/>
            <person name="Moore K.A."/>
            <person name="Stentiford G.D."/>
            <person name="Williams B.A."/>
        </authorList>
    </citation>
    <scope>NUCLEOTIDE SEQUENCE [LARGE SCALE GENOMIC DNA]</scope>
    <source>
        <strain evidence="1 2">TH1</strain>
    </source>
</reference>
<evidence type="ECO:0000313" key="2">
    <source>
        <dbReference type="Proteomes" id="UP000192758"/>
    </source>
</evidence>
<keyword evidence="2" id="KW-1185">Reference proteome</keyword>
<accession>A0A1W0E569</accession>
<evidence type="ECO:0000313" key="1">
    <source>
        <dbReference type="EMBL" id="OQS54384.1"/>
    </source>
</evidence>